<proteinExistence type="predicted"/>
<sequence>MVVPCTTSAAHERPLPFVFIHRRQFVVKATALAEGEAIKSLQSTSCNHPGNSDFYGLGIRLGIYLQILSTMLCMIDLESSDPLYDAHDSNAILLLAIFLAVLKSTPSRSIELVDVVIMLRMIWLIIVCGFSLAHLTEEFKRAKKAKKLAALITTPSALFFRILVVGLVSSYNVWFWFRGVAYFQHGNPCPTYAFFFAKLAANGRLQGFYKFTSIVIMLMPPAWLLAYAILLVASVAFGFGIGFGFLVVVYAVCLPIWMLWILVTIFASVYRTVRGPHPVQKVRQFIRKLHRSVFSWRALKRILKIIALAPLAPYMPYMDKLAGKWNKIRQRGTMSEPGVRRAGTLPIRRGKNRISTEWAIYLVFLAVYYVFSVIGIELTIYWNAVEGSYDIGSTGQLIPFVIGILTTVKVLAHVLSNTDGEAYKYFQRVRFFMVSVFSSQHRVKRRWSFDELQKPLGIHGRGRLDDRLRRTSRAKSKRAASLPLLKRYDPSKDTPTSPEMRTRINKWLRETPQGPSEDARVERLIRQFQHGLRDTPQGSSKDARIDRLVRQFEDASTW</sequence>
<feature type="transmembrane region" description="Helical" evidence="1">
    <location>
        <begin position="358"/>
        <end position="384"/>
    </location>
</feature>
<dbReference type="AlphaFoldDB" id="A0AAV9QJE7"/>
<feature type="transmembrane region" description="Helical" evidence="1">
    <location>
        <begin position="396"/>
        <end position="415"/>
    </location>
</feature>
<keyword evidence="3" id="KW-1185">Reference proteome</keyword>
<keyword evidence="1" id="KW-0472">Membrane</keyword>
<comment type="caution">
    <text evidence="2">The sequence shown here is derived from an EMBL/GenBank/DDBJ whole genome shotgun (WGS) entry which is preliminary data.</text>
</comment>
<feature type="transmembrane region" description="Helical" evidence="1">
    <location>
        <begin position="148"/>
        <end position="169"/>
    </location>
</feature>
<accession>A0AAV9QJE7</accession>
<evidence type="ECO:0000313" key="3">
    <source>
        <dbReference type="Proteomes" id="UP001345827"/>
    </source>
</evidence>
<feature type="transmembrane region" description="Helical" evidence="1">
    <location>
        <begin position="181"/>
        <end position="201"/>
    </location>
</feature>
<dbReference type="Proteomes" id="UP001345827">
    <property type="component" value="Unassembled WGS sequence"/>
</dbReference>
<keyword evidence="1" id="KW-1133">Transmembrane helix</keyword>
<organism evidence="2 3">
    <name type="scientific">Vermiconidia calcicola</name>
    <dbReference type="NCBI Taxonomy" id="1690605"/>
    <lineage>
        <taxon>Eukaryota</taxon>
        <taxon>Fungi</taxon>
        <taxon>Dikarya</taxon>
        <taxon>Ascomycota</taxon>
        <taxon>Pezizomycotina</taxon>
        <taxon>Dothideomycetes</taxon>
        <taxon>Dothideomycetidae</taxon>
        <taxon>Mycosphaerellales</taxon>
        <taxon>Extremaceae</taxon>
        <taxon>Vermiconidia</taxon>
    </lineage>
</organism>
<gene>
    <name evidence="2" type="ORF">LTR25_002513</name>
</gene>
<reference evidence="2 3" key="1">
    <citation type="submission" date="2023-06" db="EMBL/GenBank/DDBJ databases">
        <title>Black Yeasts Isolated from many extreme environments.</title>
        <authorList>
            <person name="Coleine C."/>
            <person name="Stajich J.E."/>
            <person name="Selbmann L."/>
        </authorList>
    </citation>
    <scope>NUCLEOTIDE SEQUENCE [LARGE SCALE GENOMIC DNA]</scope>
    <source>
        <strain evidence="2 3">CCFEE 5887</strain>
    </source>
</reference>
<feature type="transmembrane region" description="Helical" evidence="1">
    <location>
        <begin position="247"/>
        <end position="270"/>
    </location>
</feature>
<feature type="transmembrane region" description="Helical" evidence="1">
    <location>
        <begin position="117"/>
        <end position="136"/>
    </location>
</feature>
<protein>
    <submittedName>
        <fullName evidence="2">Uncharacterized protein</fullName>
    </submittedName>
</protein>
<name>A0AAV9QJE7_9PEZI</name>
<keyword evidence="1" id="KW-0812">Transmembrane</keyword>
<evidence type="ECO:0000313" key="2">
    <source>
        <dbReference type="EMBL" id="KAK5542627.1"/>
    </source>
</evidence>
<dbReference type="EMBL" id="JAXLQG010000003">
    <property type="protein sequence ID" value="KAK5542627.1"/>
    <property type="molecule type" value="Genomic_DNA"/>
</dbReference>
<evidence type="ECO:0000256" key="1">
    <source>
        <dbReference type="SAM" id="Phobius"/>
    </source>
</evidence>